<comment type="caution">
    <text evidence="2">The sequence shown here is derived from an EMBL/GenBank/DDBJ whole genome shotgun (WGS) entry which is preliminary data.</text>
</comment>
<feature type="compositionally biased region" description="Polar residues" evidence="1">
    <location>
        <begin position="50"/>
        <end position="68"/>
    </location>
</feature>
<dbReference type="EMBL" id="CAXKWB010018880">
    <property type="protein sequence ID" value="CAL4121342.1"/>
    <property type="molecule type" value="Genomic_DNA"/>
</dbReference>
<gene>
    <name evidence="2" type="ORF">MNOR_LOCUS22441</name>
</gene>
<organism evidence="2 3">
    <name type="scientific">Meganyctiphanes norvegica</name>
    <name type="common">Northern krill</name>
    <name type="synonym">Thysanopoda norvegica</name>
    <dbReference type="NCBI Taxonomy" id="48144"/>
    <lineage>
        <taxon>Eukaryota</taxon>
        <taxon>Metazoa</taxon>
        <taxon>Ecdysozoa</taxon>
        <taxon>Arthropoda</taxon>
        <taxon>Crustacea</taxon>
        <taxon>Multicrustacea</taxon>
        <taxon>Malacostraca</taxon>
        <taxon>Eumalacostraca</taxon>
        <taxon>Eucarida</taxon>
        <taxon>Euphausiacea</taxon>
        <taxon>Euphausiidae</taxon>
        <taxon>Meganyctiphanes</taxon>
    </lineage>
</organism>
<accession>A0AAV2RBX0</accession>
<dbReference type="AlphaFoldDB" id="A0AAV2RBX0"/>
<evidence type="ECO:0000256" key="1">
    <source>
        <dbReference type="SAM" id="MobiDB-lite"/>
    </source>
</evidence>
<reference evidence="2 3" key="1">
    <citation type="submission" date="2024-05" db="EMBL/GenBank/DDBJ databases">
        <authorList>
            <person name="Wallberg A."/>
        </authorList>
    </citation>
    <scope>NUCLEOTIDE SEQUENCE [LARGE SCALE GENOMIC DNA]</scope>
</reference>
<feature type="region of interest" description="Disordered" evidence="1">
    <location>
        <begin position="1"/>
        <end position="72"/>
    </location>
</feature>
<evidence type="ECO:0000313" key="3">
    <source>
        <dbReference type="Proteomes" id="UP001497623"/>
    </source>
</evidence>
<feature type="compositionally biased region" description="Basic and acidic residues" evidence="1">
    <location>
        <begin position="1"/>
        <end position="11"/>
    </location>
</feature>
<feature type="region of interest" description="Disordered" evidence="1">
    <location>
        <begin position="86"/>
        <end position="141"/>
    </location>
</feature>
<feature type="compositionally biased region" description="Basic and acidic residues" evidence="1">
    <location>
        <begin position="24"/>
        <end position="33"/>
    </location>
</feature>
<feature type="non-terminal residue" evidence="2">
    <location>
        <position position="1"/>
    </location>
</feature>
<evidence type="ECO:0000313" key="2">
    <source>
        <dbReference type="EMBL" id="CAL4121342.1"/>
    </source>
</evidence>
<protein>
    <submittedName>
        <fullName evidence="2">Uncharacterized protein</fullName>
    </submittedName>
</protein>
<dbReference type="Proteomes" id="UP001497623">
    <property type="component" value="Unassembled WGS sequence"/>
</dbReference>
<name>A0AAV2RBX0_MEGNR</name>
<proteinExistence type="predicted"/>
<keyword evidence="3" id="KW-1185">Reference proteome</keyword>
<sequence length="168" mass="18274">RRATHEAHSLRETSNTETGYKACGKADAHHDSTINETTQIDGTTGPDVVSASQESNIMSQSHESTTPLIGNGRILQHCDPLYHQKLSDDESQHQQQLTAVSPSLGGGGGGGDSPYFQEGHGSPLEGVPQSHYGQQHQQQQQRVAYLPVYDYHSPTQVRSSHYPPASFL</sequence>